<dbReference type="EMBL" id="DXCC01000014">
    <property type="protein sequence ID" value="HIZ15119.1"/>
    <property type="molecule type" value="Genomic_DNA"/>
</dbReference>
<reference evidence="2" key="2">
    <citation type="submission" date="2021-04" db="EMBL/GenBank/DDBJ databases">
        <authorList>
            <person name="Gilroy R."/>
        </authorList>
    </citation>
    <scope>NUCLEOTIDE SEQUENCE</scope>
    <source>
        <strain evidence="2">ChiHjej11B10-19426</strain>
    </source>
</reference>
<dbReference type="Pfam" id="PF03724">
    <property type="entry name" value="META"/>
    <property type="match status" value="1"/>
</dbReference>
<proteinExistence type="predicted"/>
<dbReference type="InterPro" id="IPR038670">
    <property type="entry name" value="HslJ-like_sf"/>
</dbReference>
<dbReference type="PANTHER" id="PTHR35535">
    <property type="entry name" value="HEAT SHOCK PROTEIN HSLJ"/>
    <property type="match status" value="1"/>
</dbReference>
<dbReference type="InterPro" id="IPR005184">
    <property type="entry name" value="DUF306_Meta_HslJ"/>
</dbReference>
<sequence length="155" mass="17291">MKRTLILSALVLLAGVLLTGCCQKCRKSREAATRPIQNVVWHLTQFDGQAVDRPDRYELTFGADGTVTGVGECNRFFGPYEVKDAGGSIKIGPVASTMMACPDMDFETEFFRMLDAVHLYQLDESHLYLFVNNKIMAVFEQLDKPVETPAPAARR</sequence>
<comment type="caution">
    <text evidence="2">The sequence shown here is derived from an EMBL/GenBank/DDBJ whole genome shotgun (WGS) entry which is preliminary data.</text>
</comment>
<gene>
    <name evidence="2" type="ORF">H9816_04345</name>
</gene>
<dbReference type="AlphaFoldDB" id="A0A9D2ILB0"/>
<dbReference type="Proteomes" id="UP000824014">
    <property type="component" value="Unassembled WGS sequence"/>
</dbReference>
<accession>A0A9D2ILB0</accession>
<evidence type="ECO:0000259" key="1">
    <source>
        <dbReference type="Pfam" id="PF03724"/>
    </source>
</evidence>
<protein>
    <submittedName>
        <fullName evidence="2">META domain-containing protein</fullName>
    </submittedName>
</protein>
<dbReference type="Gene3D" id="2.40.128.270">
    <property type="match status" value="1"/>
</dbReference>
<dbReference type="PANTHER" id="PTHR35535:SF1">
    <property type="entry name" value="HEAT SHOCK PROTEIN HSLJ"/>
    <property type="match status" value="1"/>
</dbReference>
<organism evidence="2 3">
    <name type="scientific">Candidatus Tidjanibacter faecipullorum</name>
    <dbReference type="NCBI Taxonomy" id="2838766"/>
    <lineage>
        <taxon>Bacteria</taxon>
        <taxon>Pseudomonadati</taxon>
        <taxon>Bacteroidota</taxon>
        <taxon>Bacteroidia</taxon>
        <taxon>Bacteroidales</taxon>
        <taxon>Rikenellaceae</taxon>
        <taxon>Tidjanibacter</taxon>
    </lineage>
</organism>
<feature type="domain" description="DUF306" evidence="1">
    <location>
        <begin position="35"/>
        <end position="131"/>
    </location>
</feature>
<dbReference type="PROSITE" id="PS51257">
    <property type="entry name" value="PROKAR_LIPOPROTEIN"/>
    <property type="match status" value="1"/>
</dbReference>
<name>A0A9D2ILB0_9BACT</name>
<dbReference type="InterPro" id="IPR053147">
    <property type="entry name" value="Hsp_HslJ-like"/>
</dbReference>
<evidence type="ECO:0000313" key="2">
    <source>
        <dbReference type="EMBL" id="HIZ15119.1"/>
    </source>
</evidence>
<reference evidence="2" key="1">
    <citation type="journal article" date="2021" name="PeerJ">
        <title>Extensive microbial diversity within the chicken gut microbiome revealed by metagenomics and culture.</title>
        <authorList>
            <person name="Gilroy R."/>
            <person name="Ravi A."/>
            <person name="Getino M."/>
            <person name="Pursley I."/>
            <person name="Horton D.L."/>
            <person name="Alikhan N.F."/>
            <person name="Baker D."/>
            <person name="Gharbi K."/>
            <person name="Hall N."/>
            <person name="Watson M."/>
            <person name="Adriaenssens E.M."/>
            <person name="Foster-Nyarko E."/>
            <person name="Jarju S."/>
            <person name="Secka A."/>
            <person name="Antonio M."/>
            <person name="Oren A."/>
            <person name="Chaudhuri R.R."/>
            <person name="La Ragione R."/>
            <person name="Hildebrand F."/>
            <person name="Pallen M.J."/>
        </authorList>
    </citation>
    <scope>NUCLEOTIDE SEQUENCE</scope>
    <source>
        <strain evidence="2">ChiHjej11B10-19426</strain>
    </source>
</reference>
<evidence type="ECO:0000313" key="3">
    <source>
        <dbReference type="Proteomes" id="UP000824014"/>
    </source>
</evidence>